<evidence type="ECO:0000313" key="1">
    <source>
        <dbReference type="EMBL" id="PON36634.1"/>
    </source>
</evidence>
<proteinExistence type="predicted"/>
<comment type="caution">
    <text evidence="1">The sequence shown here is derived from an EMBL/GenBank/DDBJ whole genome shotgun (WGS) entry which is preliminary data.</text>
</comment>
<evidence type="ECO:0000313" key="2">
    <source>
        <dbReference type="Proteomes" id="UP000237105"/>
    </source>
</evidence>
<dbReference type="AlphaFoldDB" id="A0A2P5AJE7"/>
<protein>
    <submittedName>
        <fullName evidence="1">Uncharacterized protein</fullName>
    </submittedName>
</protein>
<organism evidence="1 2">
    <name type="scientific">Parasponia andersonii</name>
    <name type="common">Sponia andersonii</name>
    <dbReference type="NCBI Taxonomy" id="3476"/>
    <lineage>
        <taxon>Eukaryota</taxon>
        <taxon>Viridiplantae</taxon>
        <taxon>Streptophyta</taxon>
        <taxon>Embryophyta</taxon>
        <taxon>Tracheophyta</taxon>
        <taxon>Spermatophyta</taxon>
        <taxon>Magnoliopsida</taxon>
        <taxon>eudicotyledons</taxon>
        <taxon>Gunneridae</taxon>
        <taxon>Pentapetalae</taxon>
        <taxon>rosids</taxon>
        <taxon>fabids</taxon>
        <taxon>Rosales</taxon>
        <taxon>Cannabaceae</taxon>
        <taxon>Parasponia</taxon>
    </lineage>
</organism>
<name>A0A2P5AJE7_PARAD</name>
<keyword evidence="2" id="KW-1185">Reference proteome</keyword>
<dbReference type="Proteomes" id="UP000237105">
    <property type="component" value="Unassembled WGS sequence"/>
</dbReference>
<dbReference type="EMBL" id="JXTB01000561">
    <property type="protein sequence ID" value="PON36634.1"/>
    <property type="molecule type" value="Genomic_DNA"/>
</dbReference>
<sequence length="67" mass="7645">MASLESLERSPLKISKEEDTWRLLSGLWRLMVRVYGSTIGLPTEMAFDLDDSGFTCEIVTTMEMQDL</sequence>
<gene>
    <name evidence="1" type="ORF">PanWU01x14_327030</name>
</gene>
<accession>A0A2P5AJE7</accession>
<reference evidence="2" key="1">
    <citation type="submission" date="2016-06" db="EMBL/GenBank/DDBJ databases">
        <title>Parallel loss of symbiosis genes in relatives of nitrogen-fixing non-legume Parasponia.</title>
        <authorList>
            <person name="Van Velzen R."/>
            <person name="Holmer R."/>
            <person name="Bu F."/>
            <person name="Rutten L."/>
            <person name="Van Zeijl A."/>
            <person name="Liu W."/>
            <person name="Santuari L."/>
            <person name="Cao Q."/>
            <person name="Sharma T."/>
            <person name="Shen D."/>
            <person name="Roswanjaya Y."/>
            <person name="Wardhani T."/>
            <person name="Kalhor M.S."/>
            <person name="Jansen J."/>
            <person name="Van den Hoogen J."/>
            <person name="Gungor B."/>
            <person name="Hartog M."/>
            <person name="Hontelez J."/>
            <person name="Verver J."/>
            <person name="Yang W.-C."/>
            <person name="Schijlen E."/>
            <person name="Repin R."/>
            <person name="Schilthuizen M."/>
            <person name="Schranz E."/>
            <person name="Heidstra R."/>
            <person name="Miyata K."/>
            <person name="Fedorova E."/>
            <person name="Kohlen W."/>
            <person name="Bisseling T."/>
            <person name="Smit S."/>
            <person name="Geurts R."/>
        </authorList>
    </citation>
    <scope>NUCLEOTIDE SEQUENCE [LARGE SCALE GENOMIC DNA]</scope>
    <source>
        <strain evidence="2">cv. WU1-14</strain>
    </source>
</reference>